<sequence>MANRLPVLPGLMQDFQLTTNAVLQHAKNFHGDREIVTNTVEGPKHRYTYADLEKRAGILAHCLRENFDVKPGDIIGTMAWNTYRHMEIWYAVMGIEAVVHTLNPRLFPDQLSYIANHAGDKMLFFDFDLTELVEKELAPRFDTIQNYIIMTDKKTMPRHYSLPSTHCYEDLLAATSSKAYPFPWPEINEQAACALCYTSGTTGNPKGVLYSHRSQVLIGIMCCTPACFGLGAMDTMLPVVPMFHANAWAIVFAGPISGCKLALPGSRLDGPTLHNFFESEGVTCTAAVPTVWLALLQHLKETKSKLTTLNRVVIGGSACPPAVLEAFENVYGVEVRHAWGMTELSPIGTVFTMTPTEAGKNPEEQMAAKLKQGRPIFGVEMKITDDDGKELPRDGKSFGHLMVRGPMTVKEYMRADGGKLLDEEGWFDTGDVAVLEPEGLMRITDRSKDVIKSGGEWISSIEIENEAVGHPQVAEAAVIGVQHPKWGERPLLVVVKEPNASITKEDVLAFLVGRIAKWWMPDDVVFAESIPHTATGKIAKKALREQFEKYTFPKAKL</sequence>
<dbReference type="NCBIfam" id="NF004674">
    <property type="entry name" value="PRK06018.1"/>
    <property type="match status" value="1"/>
</dbReference>
<dbReference type="GO" id="GO:0016874">
    <property type="term" value="F:ligase activity"/>
    <property type="evidence" value="ECO:0007669"/>
    <property type="project" value="UniProtKB-KW"/>
</dbReference>
<dbReference type="SUPFAM" id="SSF56801">
    <property type="entry name" value="Acetyl-CoA synthetase-like"/>
    <property type="match status" value="1"/>
</dbReference>
<keyword evidence="3" id="KW-0276">Fatty acid metabolism</keyword>
<gene>
    <name evidence="7" type="ORF">CYMTET_19444</name>
</gene>
<dbReference type="FunFam" id="3.30.300.30:FF:000008">
    <property type="entry name" value="2,3-dihydroxybenzoate-AMP ligase"/>
    <property type="match status" value="1"/>
</dbReference>
<proteinExistence type="inferred from homology"/>
<evidence type="ECO:0000256" key="3">
    <source>
        <dbReference type="ARBA" id="ARBA00022832"/>
    </source>
</evidence>
<evidence type="ECO:0000256" key="2">
    <source>
        <dbReference type="ARBA" id="ARBA00022598"/>
    </source>
</evidence>
<evidence type="ECO:0000259" key="5">
    <source>
        <dbReference type="Pfam" id="PF00501"/>
    </source>
</evidence>
<evidence type="ECO:0000259" key="6">
    <source>
        <dbReference type="Pfam" id="PF13193"/>
    </source>
</evidence>
<dbReference type="AlphaFoldDB" id="A0AAE0G664"/>
<comment type="caution">
    <text evidence="7">The sequence shown here is derived from an EMBL/GenBank/DDBJ whole genome shotgun (WGS) entry which is preliminary data.</text>
</comment>
<evidence type="ECO:0000256" key="4">
    <source>
        <dbReference type="ARBA" id="ARBA00023098"/>
    </source>
</evidence>
<organism evidence="7 8">
    <name type="scientific">Cymbomonas tetramitiformis</name>
    <dbReference type="NCBI Taxonomy" id="36881"/>
    <lineage>
        <taxon>Eukaryota</taxon>
        <taxon>Viridiplantae</taxon>
        <taxon>Chlorophyta</taxon>
        <taxon>Pyramimonadophyceae</taxon>
        <taxon>Pyramimonadales</taxon>
        <taxon>Pyramimonadaceae</taxon>
        <taxon>Cymbomonas</taxon>
    </lineage>
</organism>
<dbReference type="PROSITE" id="PS00455">
    <property type="entry name" value="AMP_BINDING"/>
    <property type="match status" value="1"/>
</dbReference>
<dbReference type="Proteomes" id="UP001190700">
    <property type="component" value="Unassembled WGS sequence"/>
</dbReference>
<dbReference type="InterPro" id="IPR042099">
    <property type="entry name" value="ANL_N_sf"/>
</dbReference>
<keyword evidence="4" id="KW-0443">Lipid metabolism</keyword>
<dbReference type="InterPro" id="IPR000873">
    <property type="entry name" value="AMP-dep_synth/lig_dom"/>
</dbReference>
<dbReference type="InterPro" id="IPR045851">
    <property type="entry name" value="AMP-bd_C_sf"/>
</dbReference>
<dbReference type="Pfam" id="PF00501">
    <property type="entry name" value="AMP-binding"/>
    <property type="match status" value="1"/>
</dbReference>
<dbReference type="CDD" id="cd12119">
    <property type="entry name" value="ttLC_FACS_AlkK_like"/>
    <property type="match status" value="1"/>
</dbReference>
<dbReference type="Pfam" id="PF13193">
    <property type="entry name" value="AMP-binding_C"/>
    <property type="match status" value="1"/>
</dbReference>
<dbReference type="InterPro" id="IPR025110">
    <property type="entry name" value="AMP-bd_C"/>
</dbReference>
<accession>A0AAE0G664</accession>
<dbReference type="Gene3D" id="3.40.50.12780">
    <property type="entry name" value="N-terminal domain of ligase-like"/>
    <property type="match status" value="1"/>
</dbReference>
<dbReference type="GO" id="GO:0006631">
    <property type="term" value="P:fatty acid metabolic process"/>
    <property type="evidence" value="ECO:0007669"/>
    <property type="project" value="UniProtKB-KW"/>
</dbReference>
<keyword evidence="2" id="KW-0436">Ligase</keyword>
<evidence type="ECO:0000256" key="1">
    <source>
        <dbReference type="ARBA" id="ARBA00006432"/>
    </source>
</evidence>
<dbReference type="PANTHER" id="PTHR43859:SF4">
    <property type="entry name" value="BUTANOATE--COA LIGASE AAE1-RELATED"/>
    <property type="match status" value="1"/>
</dbReference>
<keyword evidence="8" id="KW-1185">Reference proteome</keyword>
<dbReference type="Gene3D" id="3.30.300.30">
    <property type="match status" value="1"/>
</dbReference>
<evidence type="ECO:0000313" key="7">
    <source>
        <dbReference type="EMBL" id="KAK3272248.1"/>
    </source>
</evidence>
<feature type="domain" description="AMP-binding enzyme C-terminal" evidence="6">
    <location>
        <begin position="462"/>
        <end position="537"/>
    </location>
</feature>
<dbReference type="InterPro" id="IPR020845">
    <property type="entry name" value="AMP-binding_CS"/>
</dbReference>
<feature type="domain" description="AMP-dependent synthetase/ligase" evidence="5">
    <location>
        <begin position="26"/>
        <end position="412"/>
    </location>
</feature>
<name>A0AAE0G664_9CHLO</name>
<reference evidence="7 8" key="1">
    <citation type="journal article" date="2015" name="Genome Biol. Evol.">
        <title>Comparative Genomics of a Bacterivorous Green Alga Reveals Evolutionary Causalities and Consequences of Phago-Mixotrophic Mode of Nutrition.</title>
        <authorList>
            <person name="Burns J.A."/>
            <person name="Paasch A."/>
            <person name="Narechania A."/>
            <person name="Kim E."/>
        </authorList>
    </citation>
    <scope>NUCLEOTIDE SEQUENCE [LARGE SCALE GENOMIC DNA]</scope>
    <source>
        <strain evidence="7 8">PLY_AMNH</strain>
    </source>
</reference>
<dbReference type="NCBIfam" id="NF004837">
    <property type="entry name" value="PRK06187.1"/>
    <property type="match status" value="1"/>
</dbReference>
<evidence type="ECO:0000313" key="8">
    <source>
        <dbReference type="Proteomes" id="UP001190700"/>
    </source>
</evidence>
<dbReference type="PANTHER" id="PTHR43859">
    <property type="entry name" value="ACYL-ACTIVATING ENZYME"/>
    <property type="match status" value="1"/>
</dbReference>
<comment type="similarity">
    <text evidence="1">Belongs to the ATP-dependent AMP-binding enzyme family.</text>
</comment>
<dbReference type="EMBL" id="LGRX02009075">
    <property type="protein sequence ID" value="KAK3272248.1"/>
    <property type="molecule type" value="Genomic_DNA"/>
</dbReference>
<protein>
    <submittedName>
        <fullName evidence="7">Uncharacterized protein</fullName>
    </submittedName>
</protein>